<sequence>MLLATHLLPISSFNFNCLGFHGAHEKDRAFQTEPYRRMWKMSGMHSYNPEQIMLSPVVRRPSRDVNLMKEKLIFSGKMWHKNGVGRTDELSAYTGNGLGAYARDDIMTPARHATKL</sequence>
<evidence type="ECO:0000313" key="2">
    <source>
        <dbReference type="Proteomes" id="UP000830375"/>
    </source>
</evidence>
<dbReference type="EMBL" id="JACTAM010000003">
    <property type="protein sequence ID" value="KAI2666384.1"/>
    <property type="molecule type" value="Genomic_DNA"/>
</dbReference>
<reference evidence="1 2" key="1">
    <citation type="submission" date="2022-01" db="EMBL/GenBank/DDBJ databases">
        <title>A high-quality chromosome-level genome assembly of rohu carp, Labeo rohita.</title>
        <authorList>
            <person name="Arick M.A. II"/>
            <person name="Hsu C.-Y."/>
            <person name="Magbanua Z."/>
            <person name="Pechanova O."/>
            <person name="Grover C."/>
            <person name="Miller E."/>
            <person name="Thrash A."/>
            <person name="Ezzel L."/>
            <person name="Alam S."/>
            <person name="Benzie J."/>
            <person name="Hamilton M."/>
            <person name="Karsi A."/>
            <person name="Lawrence M.L."/>
            <person name="Peterson D.G."/>
        </authorList>
    </citation>
    <scope>NUCLEOTIDE SEQUENCE [LARGE SCALE GENOMIC DNA]</scope>
    <source>
        <strain evidence="2">BAU-BD-2019</strain>
        <tissue evidence="1">Blood</tissue>
    </source>
</reference>
<dbReference type="Proteomes" id="UP000830375">
    <property type="component" value="Unassembled WGS sequence"/>
</dbReference>
<proteinExistence type="predicted"/>
<keyword evidence="2" id="KW-1185">Reference proteome</keyword>
<accession>A0ABQ8MU66</accession>
<evidence type="ECO:0000313" key="1">
    <source>
        <dbReference type="EMBL" id="KAI2666384.1"/>
    </source>
</evidence>
<name>A0ABQ8MU66_LABRO</name>
<gene>
    <name evidence="1" type="ORF">H4Q32_010238</name>
</gene>
<comment type="caution">
    <text evidence="1">The sequence shown here is derived from an EMBL/GenBank/DDBJ whole genome shotgun (WGS) entry which is preliminary data.</text>
</comment>
<organism evidence="1 2">
    <name type="scientific">Labeo rohita</name>
    <name type="common">Indian major carp</name>
    <name type="synonym">Cyprinus rohita</name>
    <dbReference type="NCBI Taxonomy" id="84645"/>
    <lineage>
        <taxon>Eukaryota</taxon>
        <taxon>Metazoa</taxon>
        <taxon>Chordata</taxon>
        <taxon>Craniata</taxon>
        <taxon>Vertebrata</taxon>
        <taxon>Euteleostomi</taxon>
        <taxon>Actinopterygii</taxon>
        <taxon>Neopterygii</taxon>
        <taxon>Teleostei</taxon>
        <taxon>Ostariophysi</taxon>
        <taxon>Cypriniformes</taxon>
        <taxon>Cyprinidae</taxon>
        <taxon>Labeoninae</taxon>
        <taxon>Labeonini</taxon>
        <taxon>Labeo</taxon>
    </lineage>
</organism>
<protein>
    <submittedName>
        <fullName evidence="1">Glycerophosphodiester phosphodiesterase domain-containing protein 5</fullName>
    </submittedName>
</protein>